<dbReference type="AlphaFoldDB" id="A0A8J2VUQ3"/>
<reference evidence="1" key="1">
    <citation type="submission" date="2021-09" db="EMBL/GenBank/DDBJ databases">
        <authorList>
            <person name="Martin H S."/>
        </authorList>
    </citation>
    <scope>NUCLEOTIDE SEQUENCE</scope>
</reference>
<proteinExistence type="predicted"/>
<organism evidence="1 2">
    <name type="scientific">Danaus chrysippus</name>
    <name type="common">African queen</name>
    <dbReference type="NCBI Taxonomy" id="151541"/>
    <lineage>
        <taxon>Eukaryota</taxon>
        <taxon>Metazoa</taxon>
        <taxon>Ecdysozoa</taxon>
        <taxon>Arthropoda</taxon>
        <taxon>Hexapoda</taxon>
        <taxon>Insecta</taxon>
        <taxon>Pterygota</taxon>
        <taxon>Neoptera</taxon>
        <taxon>Endopterygota</taxon>
        <taxon>Lepidoptera</taxon>
        <taxon>Glossata</taxon>
        <taxon>Ditrysia</taxon>
        <taxon>Papilionoidea</taxon>
        <taxon>Nymphalidae</taxon>
        <taxon>Danainae</taxon>
        <taxon>Danaini</taxon>
        <taxon>Danaina</taxon>
        <taxon>Danaus</taxon>
        <taxon>Anosia</taxon>
    </lineage>
</organism>
<gene>
    <name evidence="1" type="ORF">DCHRY22_LOCUS11590</name>
</gene>
<accession>A0A8J2VUQ3</accession>
<dbReference type="EMBL" id="CAKASE010000074">
    <property type="protein sequence ID" value="CAG9575750.1"/>
    <property type="molecule type" value="Genomic_DNA"/>
</dbReference>
<dbReference type="Proteomes" id="UP000789524">
    <property type="component" value="Unassembled WGS sequence"/>
</dbReference>
<comment type="caution">
    <text evidence="1">The sequence shown here is derived from an EMBL/GenBank/DDBJ whole genome shotgun (WGS) entry which is preliminary data.</text>
</comment>
<sequence length="113" mass="12367">MVDAAAERQAAAAGYRDTSASSLTNCQTCEGRLSGRLLYLSVTARGLRRDGDYFRLAATFGKCGGDVTLHHGDGIIQRHAHDKPKYSTEHPRPALFWSFIQSLSNTNLTPRVS</sequence>
<evidence type="ECO:0000313" key="1">
    <source>
        <dbReference type="EMBL" id="CAG9575750.1"/>
    </source>
</evidence>
<dbReference type="OrthoDB" id="7470687at2759"/>
<name>A0A8J2VUQ3_9NEOP</name>
<protein>
    <submittedName>
        <fullName evidence="1">(African queen) hypothetical protein</fullName>
    </submittedName>
</protein>
<keyword evidence="2" id="KW-1185">Reference proteome</keyword>
<evidence type="ECO:0000313" key="2">
    <source>
        <dbReference type="Proteomes" id="UP000789524"/>
    </source>
</evidence>